<keyword evidence="4" id="KW-1185">Reference proteome</keyword>
<feature type="region of interest" description="Disordered" evidence="1">
    <location>
        <begin position="143"/>
        <end position="206"/>
    </location>
</feature>
<feature type="domain" description="TRIP4/RQT4 C2HC5-type zinc finger" evidence="2">
    <location>
        <begin position="250"/>
        <end position="302"/>
    </location>
</feature>
<feature type="region of interest" description="Disordered" evidence="1">
    <location>
        <begin position="87"/>
        <end position="107"/>
    </location>
</feature>
<evidence type="ECO:0000259" key="2">
    <source>
        <dbReference type="Pfam" id="PF06221"/>
    </source>
</evidence>
<dbReference type="PANTHER" id="PTHR12963:SF4">
    <property type="entry name" value="ACTIVATING SIGNAL COINTEGRATOR 1"/>
    <property type="match status" value="1"/>
</dbReference>
<dbReference type="GO" id="GO:0045893">
    <property type="term" value="P:positive regulation of DNA-templated transcription"/>
    <property type="evidence" value="ECO:0007669"/>
    <property type="project" value="TreeGrafter"/>
</dbReference>
<dbReference type="Proteomes" id="UP000664203">
    <property type="component" value="Unassembled WGS sequence"/>
</dbReference>
<dbReference type="GO" id="GO:0180022">
    <property type="term" value="C:RQC-trigger complex"/>
    <property type="evidence" value="ECO:0007669"/>
    <property type="project" value="InterPro"/>
</dbReference>
<feature type="region of interest" description="Disordered" evidence="1">
    <location>
        <begin position="321"/>
        <end position="351"/>
    </location>
</feature>
<reference evidence="3" key="1">
    <citation type="submission" date="2021-03" db="EMBL/GenBank/DDBJ databases">
        <authorList>
            <person name="Tagirdzhanova G."/>
        </authorList>
    </citation>
    <scope>NUCLEOTIDE SEQUENCE</scope>
</reference>
<evidence type="ECO:0000313" key="3">
    <source>
        <dbReference type="EMBL" id="CAF9942096.1"/>
    </source>
</evidence>
<dbReference type="InterPro" id="IPR039128">
    <property type="entry name" value="TRIP4-like"/>
</dbReference>
<feature type="region of interest" description="Disordered" evidence="1">
    <location>
        <begin position="487"/>
        <end position="550"/>
    </location>
</feature>
<feature type="compositionally biased region" description="Basic and acidic residues" evidence="1">
    <location>
        <begin position="537"/>
        <end position="550"/>
    </location>
</feature>
<proteinExistence type="predicted"/>
<dbReference type="InterPro" id="IPR009349">
    <property type="entry name" value="TRIP4/RQT4_C2HC5_Znf"/>
</dbReference>
<feature type="compositionally biased region" description="Basic and acidic residues" evidence="1">
    <location>
        <begin position="489"/>
        <end position="508"/>
    </location>
</feature>
<dbReference type="AlphaFoldDB" id="A0A8H3J779"/>
<dbReference type="PANTHER" id="PTHR12963">
    <property type="entry name" value="THYROID RECEPTOR INTERACTING PROTEIN RELATED"/>
    <property type="match status" value="1"/>
</dbReference>
<sequence length="550" mass="59806">MPPSTWATTQLSQLLPLDQDSLTQITEYASALPKDAAAEHLKNLLGDSPKALEFISSFNARRDAPNTAPSAVAPAPVLPESARKLRKKKAPLNNLPPPRHPEDYGNTLGAYQKKEEEDYIGGSKRPHPEPTLAKTLALSEQPDARQLPKPTPANSTPAAKPPPSASGHLISDLPNVRSGSRTSSRTSSPAPKTKINVAGGNSMHGASTTLQDLVRPLPPFPKSSVNQSQDSAIRALELQTNPSLSADPSRRRCTCLATRHPLLAAAPNCLNCGKIICVKEGIGPCTFCGYPLLSSQEITTMIESLRQERGQEKMNLNNASHRRADLASAPRPFTDSSAGTSTPSSSSITADKTLDLAKQHRDKLLAYQAENARRTHIIDEAADFETPTSGLSMWSSPVERAAQLKRQQKVLREQEWNAKPEYEKRRVVVSVDLVGGKVVRRMAEVKRPEVGGEEEMREEVDTIGAGEYAGDGGAFSKNPLLGSLIRPVWNDKGKDTDTGQDENKETLARKSAWRRVQDDNEDNEAWILDGGVYGGQDNERRLGDEEHAQG</sequence>
<feature type="compositionally biased region" description="Low complexity" evidence="1">
    <location>
        <begin position="177"/>
        <end position="188"/>
    </location>
</feature>
<name>A0A8H3J779_9LECA</name>
<protein>
    <recommendedName>
        <fullName evidence="2">TRIP4/RQT4 C2HC5-type zinc finger domain-containing protein</fullName>
    </recommendedName>
</protein>
<evidence type="ECO:0000256" key="1">
    <source>
        <dbReference type="SAM" id="MobiDB-lite"/>
    </source>
</evidence>
<dbReference type="Pfam" id="PF06221">
    <property type="entry name" value="zf-C2HC5"/>
    <property type="match status" value="1"/>
</dbReference>
<dbReference type="GO" id="GO:0005634">
    <property type="term" value="C:nucleus"/>
    <property type="evidence" value="ECO:0007669"/>
    <property type="project" value="InterPro"/>
</dbReference>
<gene>
    <name evidence="3" type="ORF">ALECFALPRED_009483</name>
</gene>
<organism evidence="3 4">
    <name type="scientific">Alectoria fallacina</name>
    <dbReference type="NCBI Taxonomy" id="1903189"/>
    <lineage>
        <taxon>Eukaryota</taxon>
        <taxon>Fungi</taxon>
        <taxon>Dikarya</taxon>
        <taxon>Ascomycota</taxon>
        <taxon>Pezizomycotina</taxon>
        <taxon>Lecanoromycetes</taxon>
        <taxon>OSLEUM clade</taxon>
        <taxon>Lecanoromycetidae</taxon>
        <taxon>Lecanorales</taxon>
        <taxon>Lecanorineae</taxon>
        <taxon>Parmeliaceae</taxon>
        <taxon>Alectoria</taxon>
    </lineage>
</organism>
<dbReference type="OrthoDB" id="338816at2759"/>
<feature type="compositionally biased region" description="Low complexity" evidence="1">
    <location>
        <begin position="334"/>
        <end position="349"/>
    </location>
</feature>
<evidence type="ECO:0000313" key="4">
    <source>
        <dbReference type="Proteomes" id="UP000664203"/>
    </source>
</evidence>
<dbReference type="GO" id="GO:0072344">
    <property type="term" value="P:rescue of stalled ribosome"/>
    <property type="evidence" value="ECO:0007669"/>
    <property type="project" value="InterPro"/>
</dbReference>
<dbReference type="EMBL" id="CAJPDR010000716">
    <property type="protein sequence ID" value="CAF9942096.1"/>
    <property type="molecule type" value="Genomic_DNA"/>
</dbReference>
<accession>A0A8H3J779</accession>
<comment type="caution">
    <text evidence="3">The sequence shown here is derived from an EMBL/GenBank/DDBJ whole genome shotgun (WGS) entry which is preliminary data.</text>
</comment>
<dbReference type="GO" id="GO:0008270">
    <property type="term" value="F:zinc ion binding"/>
    <property type="evidence" value="ECO:0007669"/>
    <property type="project" value="InterPro"/>
</dbReference>